<evidence type="ECO:0000313" key="2">
    <source>
        <dbReference type="Proteomes" id="UP000442619"/>
    </source>
</evidence>
<protein>
    <submittedName>
        <fullName evidence="1">Uncharacterized protein</fullName>
    </submittedName>
</protein>
<accession>A0A844FTT3</accession>
<dbReference type="EMBL" id="VUNM01000016">
    <property type="protein sequence ID" value="MST89451.1"/>
    <property type="molecule type" value="Genomic_DNA"/>
</dbReference>
<dbReference type="Proteomes" id="UP000442619">
    <property type="component" value="Unassembled WGS sequence"/>
</dbReference>
<sequence>MLNQYELMDLETVLRSVFNDNLTNILTRLNSMDRLGEFLDMIGLGDLLPGKKVYESFKNGKILIIGYTSIKPKEIEGVVKAVGIDKRRIELCIDYKEAEKYDIKKKLQYNTDYSLVLAGPMGHSGKGKGEYSSKITAMEKEDGYPRVIRLGCNELKITKDGIKKSLKEALAKGWII</sequence>
<dbReference type="AlphaFoldDB" id="A0A844FTT3"/>
<keyword evidence="2" id="KW-1185">Reference proteome</keyword>
<proteinExistence type="predicted"/>
<name>A0A844FTT3_9FIRM</name>
<reference evidence="1 2" key="1">
    <citation type="submission" date="2019-08" db="EMBL/GenBank/DDBJ databases">
        <title>In-depth cultivation of the pig gut microbiome towards novel bacterial diversity and tailored functional studies.</title>
        <authorList>
            <person name="Wylensek D."/>
            <person name="Hitch T.C.A."/>
            <person name="Clavel T."/>
        </authorList>
    </citation>
    <scope>NUCLEOTIDE SEQUENCE [LARGE SCALE GENOMIC DNA]</scope>
    <source>
        <strain evidence="1 2">CA-Schmier-601-WT-3</strain>
    </source>
</reference>
<organism evidence="1 2">
    <name type="scientific">Sharpea porci</name>
    <dbReference type="NCBI Taxonomy" id="2652286"/>
    <lineage>
        <taxon>Bacteria</taxon>
        <taxon>Bacillati</taxon>
        <taxon>Bacillota</taxon>
        <taxon>Erysipelotrichia</taxon>
        <taxon>Erysipelotrichales</taxon>
        <taxon>Coprobacillaceae</taxon>
        <taxon>Sharpea</taxon>
    </lineage>
</organism>
<gene>
    <name evidence="1" type="ORF">FYJ79_07690</name>
</gene>
<comment type="caution">
    <text evidence="1">The sequence shown here is derived from an EMBL/GenBank/DDBJ whole genome shotgun (WGS) entry which is preliminary data.</text>
</comment>
<evidence type="ECO:0000313" key="1">
    <source>
        <dbReference type="EMBL" id="MST89451.1"/>
    </source>
</evidence>